<dbReference type="GO" id="GO:0008168">
    <property type="term" value="F:methyltransferase activity"/>
    <property type="evidence" value="ECO:0007669"/>
    <property type="project" value="UniProtKB-KW"/>
</dbReference>
<proteinExistence type="predicted"/>
<sequence>MLGDLGGGEPKNIVNMKKKCFVHILKKILNYVDKGNILDVGAATGFLLEVAKEKGFDPYGIEISQYASSIAKKKFGEGRIYNGILKTSNFQNNFFDLISMCDVIEHVKNPIEDLKIINKLLKSTSEKNNTYLLITTPNTDSLTAKLFKSKWHRYEFQHLTYFNLKSMKVLAKKTGFEIIESYPTTKVINLNYLYPIAKKYNQFFISNIVSILNKIPIINKIDIPILMGEATYILKKIKDM</sequence>
<dbReference type="Pfam" id="PF13489">
    <property type="entry name" value="Methyltransf_23"/>
    <property type="match status" value="1"/>
</dbReference>
<dbReference type="InterPro" id="IPR029063">
    <property type="entry name" value="SAM-dependent_MTases_sf"/>
</dbReference>
<dbReference type="Proteomes" id="UP000003759">
    <property type="component" value="Chromosome"/>
</dbReference>
<organism evidence="1 2">
    <name type="scientific">Brachyspira pilosicoli WesB</name>
    <dbReference type="NCBI Taxonomy" id="1161918"/>
    <lineage>
        <taxon>Bacteria</taxon>
        <taxon>Pseudomonadati</taxon>
        <taxon>Spirochaetota</taxon>
        <taxon>Spirochaetia</taxon>
        <taxon>Brachyspirales</taxon>
        <taxon>Brachyspiraceae</taxon>
        <taxon>Brachyspira</taxon>
    </lineage>
</organism>
<name>K0JF02_BRAPL</name>
<dbReference type="CDD" id="cd02440">
    <property type="entry name" value="AdoMet_MTases"/>
    <property type="match status" value="1"/>
</dbReference>
<dbReference type="AlphaFoldDB" id="K0JF02"/>
<protein>
    <submittedName>
        <fullName evidence="1">Putative methyltransferase</fullName>
    </submittedName>
</protein>
<reference evidence="1 2" key="1">
    <citation type="journal article" date="2012" name="BMC Genomics">
        <title>Comparative genomics of Brachyspira pilosicoli strains: genome rearrangements, reductions and correlation of genetic compliment with phenotypic diversity.</title>
        <authorList>
            <person name="Mappley L.J."/>
            <person name="Black M.L."/>
            <person name="Abuoun M."/>
            <person name="Darby A.C."/>
            <person name="Woodward M.J."/>
            <person name="Parkhill J."/>
            <person name="Turner A.K."/>
            <person name="Bellgard M.I."/>
            <person name="La T."/>
            <person name="Phillips N.D."/>
            <person name="La Ragione R.M."/>
            <person name="Hampson D.J."/>
        </authorList>
    </citation>
    <scope>NUCLEOTIDE SEQUENCE [LARGE SCALE GENOMIC DNA]</scope>
    <source>
        <strain evidence="1">WesB</strain>
    </source>
</reference>
<evidence type="ECO:0000313" key="1">
    <source>
        <dbReference type="EMBL" id="CCG55598.1"/>
    </source>
</evidence>
<dbReference type="HOGENOM" id="CLU_068669_3_0_12"/>
<dbReference type="PANTHER" id="PTHR43861:SF6">
    <property type="entry name" value="METHYLTRANSFERASE TYPE 11"/>
    <property type="match status" value="1"/>
</dbReference>
<gene>
    <name evidence="1" type="primary">ubiG4</name>
    <name evidence="1" type="ORF">WESB_0125</name>
</gene>
<dbReference type="PANTHER" id="PTHR43861">
    <property type="entry name" value="TRANS-ACONITATE 2-METHYLTRANSFERASE-RELATED"/>
    <property type="match status" value="1"/>
</dbReference>
<dbReference type="PATRIC" id="fig|1161918.5.peg.867"/>
<keyword evidence="1" id="KW-0808">Transferase</keyword>
<dbReference type="KEGG" id="bpw:WESB_0125"/>
<dbReference type="Gene3D" id="3.40.50.150">
    <property type="entry name" value="Vaccinia Virus protein VP39"/>
    <property type="match status" value="1"/>
</dbReference>
<evidence type="ECO:0000313" key="2">
    <source>
        <dbReference type="Proteomes" id="UP000003759"/>
    </source>
</evidence>
<dbReference type="GO" id="GO:0032259">
    <property type="term" value="P:methylation"/>
    <property type="evidence" value="ECO:0007669"/>
    <property type="project" value="UniProtKB-KW"/>
</dbReference>
<dbReference type="SUPFAM" id="SSF53335">
    <property type="entry name" value="S-adenosyl-L-methionine-dependent methyltransferases"/>
    <property type="match status" value="1"/>
</dbReference>
<accession>K0JF02</accession>
<dbReference type="EMBL" id="HE793032">
    <property type="protein sequence ID" value="CCG55598.1"/>
    <property type="molecule type" value="Genomic_DNA"/>
</dbReference>
<keyword evidence="1" id="KW-0489">Methyltransferase</keyword>